<dbReference type="EMBL" id="LN650648">
    <property type="protein sequence ID" value="CEI71660.1"/>
    <property type="molecule type" value="Genomic_DNA"/>
</dbReference>
<organism evidence="2 3">
    <name type="scientific">Romboutsia hominis</name>
    <dbReference type="NCBI Taxonomy" id="1507512"/>
    <lineage>
        <taxon>Bacteria</taxon>
        <taxon>Bacillati</taxon>
        <taxon>Bacillota</taxon>
        <taxon>Clostridia</taxon>
        <taxon>Peptostreptococcales</taxon>
        <taxon>Peptostreptococcaceae</taxon>
        <taxon>Romboutsia</taxon>
    </lineage>
</organism>
<sequence length="32" mass="3578">MTGAAWVFMGTIWTTIFVCIGVSMKTIIKDQK</sequence>
<name>A0A2P2BMM5_9FIRM</name>
<reference evidence="2 3" key="1">
    <citation type="submission" date="2014-09" db="EMBL/GenBank/DDBJ databases">
        <authorList>
            <person name="Hornung B.V."/>
        </authorList>
    </citation>
    <scope>NUCLEOTIDE SEQUENCE [LARGE SCALE GENOMIC DNA]</scope>
    <source>
        <strain evidence="2 3">FRIFI</strain>
    </source>
</reference>
<proteinExistence type="predicted"/>
<dbReference type="KEGG" id="rhom:FRIFI_0106"/>
<evidence type="ECO:0000256" key="1">
    <source>
        <dbReference type="SAM" id="Phobius"/>
    </source>
</evidence>
<accession>A0A2P2BMM5</accession>
<keyword evidence="1" id="KW-0472">Membrane</keyword>
<dbReference type="AlphaFoldDB" id="A0A2P2BMM5"/>
<keyword evidence="1" id="KW-0812">Transmembrane</keyword>
<protein>
    <submittedName>
        <fullName evidence="2">Uncharacterized protein</fullName>
    </submittedName>
</protein>
<feature type="transmembrane region" description="Helical" evidence="1">
    <location>
        <begin position="6"/>
        <end position="28"/>
    </location>
</feature>
<keyword evidence="3" id="KW-1185">Reference proteome</keyword>
<keyword evidence="1" id="KW-1133">Transmembrane helix</keyword>
<evidence type="ECO:0000313" key="3">
    <source>
        <dbReference type="Proteomes" id="UP000245695"/>
    </source>
</evidence>
<dbReference type="Proteomes" id="UP000245695">
    <property type="component" value="Chromosome 1"/>
</dbReference>
<gene>
    <name evidence="2" type="ORF">FRIFI_0106</name>
</gene>
<evidence type="ECO:0000313" key="2">
    <source>
        <dbReference type="EMBL" id="CEI71660.1"/>
    </source>
</evidence>